<dbReference type="InterPro" id="IPR052185">
    <property type="entry name" value="IPC_Synthase-Related"/>
</dbReference>
<feature type="domain" description="Inositolphosphotransferase Aur1/Ipt1" evidence="6">
    <location>
        <begin position="184"/>
        <end position="352"/>
    </location>
</feature>
<evidence type="ECO:0000256" key="1">
    <source>
        <dbReference type="ARBA" id="ARBA00004141"/>
    </source>
</evidence>
<dbReference type="Pfam" id="PF14378">
    <property type="entry name" value="PAP2_3"/>
    <property type="match status" value="1"/>
</dbReference>
<organism evidence="8 9">
    <name type="scientific">Streptomyces thinghirensis</name>
    <dbReference type="NCBI Taxonomy" id="551547"/>
    <lineage>
        <taxon>Bacteria</taxon>
        <taxon>Bacillati</taxon>
        <taxon>Actinomycetota</taxon>
        <taxon>Actinomycetes</taxon>
        <taxon>Kitasatosporales</taxon>
        <taxon>Streptomycetaceae</taxon>
        <taxon>Streptomyces</taxon>
    </lineage>
</organism>
<keyword evidence="9" id="KW-1185">Reference proteome</keyword>
<evidence type="ECO:0000256" key="5">
    <source>
        <dbReference type="SAM" id="Phobius"/>
    </source>
</evidence>
<evidence type="ECO:0000256" key="3">
    <source>
        <dbReference type="ARBA" id="ARBA00022989"/>
    </source>
</evidence>
<accession>A0ABP9T3Z8</accession>
<evidence type="ECO:0000259" key="7">
    <source>
        <dbReference type="Pfam" id="PF19356"/>
    </source>
</evidence>
<reference evidence="9" key="1">
    <citation type="journal article" date="2019" name="Int. J. Syst. Evol. Microbiol.">
        <title>The Global Catalogue of Microorganisms (GCM) 10K type strain sequencing project: providing services to taxonomists for standard genome sequencing and annotation.</title>
        <authorList>
            <consortium name="The Broad Institute Genomics Platform"/>
            <consortium name="The Broad Institute Genome Sequencing Center for Infectious Disease"/>
            <person name="Wu L."/>
            <person name="Ma J."/>
        </authorList>
    </citation>
    <scope>NUCLEOTIDE SEQUENCE [LARGE SCALE GENOMIC DNA]</scope>
    <source>
        <strain evidence="9">JCM 18306</strain>
    </source>
</reference>
<dbReference type="Pfam" id="PF19356">
    <property type="entry name" value="DUF5933"/>
    <property type="match status" value="1"/>
</dbReference>
<feature type="transmembrane region" description="Helical" evidence="5">
    <location>
        <begin position="195"/>
        <end position="213"/>
    </location>
</feature>
<proteinExistence type="predicted"/>
<sequence length="440" mass="47669">MLRQPRARLWAVAGAVALGFLITLEIAARRYGLPGPITHQAQELIFAPASGPLLYASMALTMVVLTWRQRFIAAGIAVGIDVAIALVRWVADAGVTEGHSFGSGALWVILGCAVLAVTRRTGQERVLLLKGVGLGLLLVAGRKTGDTWLLITSKTRPDVLDPYVAVADHALGNPSWLVGRAVEATGPVGAHVLDWVYAQLAVAAVVVALYQLRHVAAERRFPGHHLVRTFLVIGLLGPAIYMIFPVVGPVFTYGTGAFGTGGEQWAMDNLWPHTPTPISPPQPWTYDEITPRNCMPSLHTAWATVIFIHSRKGPRVLRFAGTFWLVATLCATLGFGYHYGIDLVAGVVFAVTVEAALRSLDRGWDRPGIQLVVHGALVFTVLLVSTRYLPMEMAQRPWISGPLLILAMVSVVYGYARTTKRWEPQAAAPAQRPEPQLELA</sequence>
<feature type="transmembrane region" description="Helical" evidence="5">
    <location>
        <begin position="44"/>
        <end position="64"/>
    </location>
</feature>
<comment type="subcellular location">
    <subcellularLocation>
        <location evidence="1">Membrane</location>
        <topology evidence="1">Multi-pass membrane protein</topology>
    </subcellularLocation>
</comment>
<evidence type="ECO:0000313" key="8">
    <source>
        <dbReference type="EMBL" id="GAA5210212.1"/>
    </source>
</evidence>
<feature type="transmembrane region" description="Helical" evidence="5">
    <location>
        <begin position="397"/>
        <end position="416"/>
    </location>
</feature>
<protein>
    <submittedName>
        <fullName evidence="8">Phosphatase PAP2 family protein</fullName>
    </submittedName>
</protein>
<feature type="transmembrane region" description="Helical" evidence="5">
    <location>
        <begin position="101"/>
        <end position="118"/>
    </location>
</feature>
<feature type="transmembrane region" description="Helical" evidence="5">
    <location>
        <begin position="372"/>
        <end position="391"/>
    </location>
</feature>
<dbReference type="Proteomes" id="UP001499878">
    <property type="component" value="Unassembled WGS sequence"/>
</dbReference>
<feature type="domain" description="DUF5933" evidence="7">
    <location>
        <begin position="9"/>
        <end position="151"/>
    </location>
</feature>
<evidence type="ECO:0000256" key="4">
    <source>
        <dbReference type="ARBA" id="ARBA00023136"/>
    </source>
</evidence>
<keyword evidence="2 5" id="KW-0812">Transmembrane</keyword>
<dbReference type="PANTHER" id="PTHR31310:SF7">
    <property type="entry name" value="PA-PHOSPHATASE RELATED-FAMILY PROTEIN DDB_G0268928"/>
    <property type="match status" value="1"/>
</dbReference>
<dbReference type="InterPro" id="IPR045977">
    <property type="entry name" value="DUF5933"/>
</dbReference>
<dbReference type="EMBL" id="BAABJR010000008">
    <property type="protein sequence ID" value="GAA5210212.1"/>
    <property type="molecule type" value="Genomic_DNA"/>
</dbReference>
<dbReference type="PANTHER" id="PTHR31310">
    <property type="match status" value="1"/>
</dbReference>
<feature type="transmembrane region" description="Helical" evidence="5">
    <location>
        <begin position="316"/>
        <end position="337"/>
    </location>
</feature>
<dbReference type="CDD" id="cd03386">
    <property type="entry name" value="PAP2_Aur1_like"/>
    <property type="match status" value="1"/>
</dbReference>
<comment type="caution">
    <text evidence="8">The sequence shown here is derived from an EMBL/GenBank/DDBJ whole genome shotgun (WGS) entry which is preliminary data.</text>
</comment>
<keyword evidence="3 5" id="KW-1133">Transmembrane helix</keyword>
<evidence type="ECO:0000256" key="2">
    <source>
        <dbReference type="ARBA" id="ARBA00022692"/>
    </source>
</evidence>
<keyword evidence="4 5" id="KW-0472">Membrane</keyword>
<evidence type="ECO:0000259" key="6">
    <source>
        <dbReference type="Pfam" id="PF14378"/>
    </source>
</evidence>
<name>A0ABP9T3Z8_9ACTN</name>
<feature type="transmembrane region" description="Helical" evidence="5">
    <location>
        <begin position="225"/>
        <end position="244"/>
    </location>
</feature>
<gene>
    <name evidence="8" type="ORF">GCM10023323_36930</name>
</gene>
<feature type="transmembrane region" description="Helical" evidence="5">
    <location>
        <begin position="125"/>
        <end position="141"/>
    </location>
</feature>
<dbReference type="InterPro" id="IPR026841">
    <property type="entry name" value="Aur1/Ipt1"/>
</dbReference>
<evidence type="ECO:0000313" key="9">
    <source>
        <dbReference type="Proteomes" id="UP001499878"/>
    </source>
</evidence>
<feature type="transmembrane region" description="Helical" evidence="5">
    <location>
        <begin position="71"/>
        <end position="89"/>
    </location>
</feature>